<proteinExistence type="predicted"/>
<dbReference type="RefSeq" id="WP_198477091.1">
    <property type="nucleotide sequence ID" value="NZ_JADGMQ010000009.1"/>
</dbReference>
<dbReference type="Gene3D" id="3.40.190.170">
    <property type="entry name" value="Bacterial extracellular solute-binding protein, family 7"/>
    <property type="match status" value="1"/>
</dbReference>
<dbReference type="PANTHER" id="PTHR33376:SF15">
    <property type="entry name" value="BLL6794 PROTEIN"/>
    <property type="match status" value="1"/>
</dbReference>
<gene>
    <name evidence="3" type="ORF">IOD40_13465</name>
</gene>
<name>A0ABS0SEF7_9HYPH</name>
<comment type="caution">
    <text evidence="3">The sequence shown here is derived from an EMBL/GenBank/DDBJ whole genome shotgun (WGS) entry which is preliminary data.</text>
</comment>
<feature type="chain" id="PRO_5047131605" evidence="2">
    <location>
        <begin position="25"/>
        <end position="330"/>
    </location>
</feature>
<evidence type="ECO:0000256" key="2">
    <source>
        <dbReference type="SAM" id="SignalP"/>
    </source>
</evidence>
<accession>A0ABS0SEF7</accession>
<keyword evidence="1 2" id="KW-0732">Signal</keyword>
<dbReference type="PANTHER" id="PTHR33376">
    <property type="match status" value="1"/>
</dbReference>
<dbReference type="NCBIfam" id="NF037995">
    <property type="entry name" value="TRAP_S1"/>
    <property type="match status" value="1"/>
</dbReference>
<evidence type="ECO:0000313" key="3">
    <source>
        <dbReference type="EMBL" id="MBI1621664.1"/>
    </source>
</evidence>
<dbReference type="InterPro" id="IPR018389">
    <property type="entry name" value="DctP_fam"/>
</dbReference>
<feature type="signal peptide" evidence="2">
    <location>
        <begin position="1"/>
        <end position="24"/>
    </location>
</feature>
<dbReference type="PROSITE" id="PS51257">
    <property type="entry name" value="PROKAR_LIPOPROTEIN"/>
    <property type="match status" value="1"/>
</dbReference>
<protein>
    <submittedName>
        <fullName evidence="3">TRAP transporter substrate-binding protein</fullName>
    </submittedName>
</protein>
<dbReference type="Proteomes" id="UP000601789">
    <property type="component" value="Unassembled WGS sequence"/>
</dbReference>
<organism evidence="3 4">
    <name type="scientific">Aquamicrobium zhengzhouense</name>
    <dbReference type="NCBI Taxonomy" id="2781738"/>
    <lineage>
        <taxon>Bacteria</taxon>
        <taxon>Pseudomonadati</taxon>
        <taxon>Pseudomonadota</taxon>
        <taxon>Alphaproteobacteria</taxon>
        <taxon>Hyphomicrobiales</taxon>
        <taxon>Phyllobacteriaceae</taxon>
        <taxon>Aquamicrobium</taxon>
    </lineage>
</organism>
<dbReference type="Pfam" id="PF03480">
    <property type="entry name" value="DctP"/>
    <property type="match status" value="1"/>
</dbReference>
<reference evidence="3 4" key="1">
    <citation type="submission" date="2020-10" db="EMBL/GenBank/DDBJ databases">
        <title>Aquamicrobium zhengzhouensis sp. nov., a exopolysaccharide producing bacterium isolated from farmland soil.</title>
        <authorList>
            <person name="Wang X."/>
        </authorList>
    </citation>
    <scope>NUCLEOTIDE SEQUENCE [LARGE SCALE GENOMIC DNA]</scope>
    <source>
        <strain evidence="4">cd-1</strain>
    </source>
</reference>
<sequence>MKGYIWAALAAGTMSCAMASGAMAQEFTMKLAHHYPDVHIQAAGIRTFVSEIEKNSEGRIKVLVYPAETLITGREALEAVEGGVVDVATMSTNYQTGNIPQLEYYTYPFMFDNAQHFRRAMEGGIKEMLDVEYEKYNIKLLNFYHKGALHIMHKTAFFEKPEDFSGQRLRSLGGTISQLLSSMGANPLSVALGEVDAAIERNVIDGITTNCAAHISRGWSEHLKYVTFADMSQGGEGMGMNADFLASLPEDLQKVVMDAAAKMEDQEWSDMIEDDEVSCMNKWEDAGVKVHILTPEQRGAFQKQMEPIFAEALKARPDLQPYVDIASKTR</sequence>
<dbReference type="EMBL" id="JADGMQ010000009">
    <property type="protein sequence ID" value="MBI1621664.1"/>
    <property type="molecule type" value="Genomic_DNA"/>
</dbReference>
<dbReference type="CDD" id="cd13603">
    <property type="entry name" value="PBP2_TRAP_Siap_TeaA_like"/>
    <property type="match status" value="1"/>
</dbReference>
<dbReference type="InterPro" id="IPR038404">
    <property type="entry name" value="TRAP_DctP_sf"/>
</dbReference>
<evidence type="ECO:0000313" key="4">
    <source>
        <dbReference type="Proteomes" id="UP000601789"/>
    </source>
</evidence>
<keyword evidence="4" id="KW-1185">Reference proteome</keyword>
<evidence type="ECO:0000256" key="1">
    <source>
        <dbReference type="ARBA" id="ARBA00022729"/>
    </source>
</evidence>